<name>A0A8S9SMT4_BRACR</name>
<organism evidence="1 2">
    <name type="scientific">Brassica cretica</name>
    <name type="common">Mustard</name>
    <dbReference type="NCBI Taxonomy" id="69181"/>
    <lineage>
        <taxon>Eukaryota</taxon>
        <taxon>Viridiplantae</taxon>
        <taxon>Streptophyta</taxon>
        <taxon>Embryophyta</taxon>
        <taxon>Tracheophyta</taxon>
        <taxon>Spermatophyta</taxon>
        <taxon>Magnoliopsida</taxon>
        <taxon>eudicotyledons</taxon>
        <taxon>Gunneridae</taxon>
        <taxon>Pentapetalae</taxon>
        <taxon>rosids</taxon>
        <taxon>malvids</taxon>
        <taxon>Brassicales</taxon>
        <taxon>Brassicaceae</taxon>
        <taxon>Brassiceae</taxon>
        <taxon>Brassica</taxon>
    </lineage>
</organism>
<dbReference type="Proteomes" id="UP000712600">
    <property type="component" value="Unassembled WGS sequence"/>
</dbReference>
<comment type="caution">
    <text evidence="1">The sequence shown here is derived from an EMBL/GenBank/DDBJ whole genome shotgun (WGS) entry which is preliminary data.</text>
</comment>
<protein>
    <submittedName>
        <fullName evidence="1">Uncharacterized protein</fullName>
    </submittedName>
</protein>
<accession>A0A8S9SMT4</accession>
<dbReference type="EMBL" id="QGKX02000004">
    <property type="protein sequence ID" value="KAF3601654.1"/>
    <property type="molecule type" value="Genomic_DNA"/>
</dbReference>
<evidence type="ECO:0000313" key="2">
    <source>
        <dbReference type="Proteomes" id="UP000712600"/>
    </source>
</evidence>
<reference evidence="1" key="1">
    <citation type="submission" date="2019-12" db="EMBL/GenBank/DDBJ databases">
        <title>Genome sequencing and annotation of Brassica cretica.</title>
        <authorList>
            <person name="Studholme D.J."/>
            <person name="Sarris P."/>
        </authorList>
    </citation>
    <scope>NUCLEOTIDE SEQUENCE</scope>
    <source>
        <strain evidence="1">PFS-109/04</strain>
        <tissue evidence="1">Leaf</tissue>
    </source>
</reference>
<evidence type="ECO:0000313" key="1">
    <source>
        <dbReference type="EMBL" id="KAF3601654.1"/>
    </source>
</evidence>
<dbReference type="AlphaFoldDB" id="A0A8S9SMT4"/>
<sequence>MAVLSRFIYSLSESEELRWVLLPRRRSGFQRVSSMAPGWVFLRASSLQNSSTRPFSVMLRLKADAFLWCGASVLSLCFDSVWRQSRFFQLRVLFLLFSKTSSEVVALGCSRWSSLWHAWICSHPSIT</sequence>
<proteinExistence type="predicted"/>
<gene>
    <name evidence="1" type="ORF">F2Q69_00037513</name>
</gene>